<name>A0ABT2G232_9BACT</name>
<proteinExistence type="predicted"/>
<accession>A0ABT2G232</accession>
<sequence>MKKCLFILFLIASLGCQEEVDLPLATIEGDIPIIEGNWTNIPNMNEVKLSLAQDYFDNEDATIIGDAEVFIRNLNTGEAIPFQFLSQFSIYKPLDPRRVAVIGERYELIVRWKGNEYRGQGEMLPPPILDSLNYQFQEERIFREEGYYIKAFGKIPFDEDNYYRIRVIENDTLKNDRDDYLLFDDTFGVEFFEEGLELNYAFEEGDRVRLELFRMNKDVFDYFNQLVGLLFNDGGLFSPPPQNPDTNLQITQGQGSVLGYFLVGPVLQESIEILPED</sequence>
<dbReference type="RefSeq" id="WP_259413000.1">
    <property type="nucleotide sequence ID" value="NZ_JANWGH010000001.1"/>
</dbReference>
<dbReference type="EMBL" id="JANWGH010000001">
    <property type="protein sequence ID" value="MCS5489328.1"/>
    <property type="molecule type" value="Genomic_DNA"/>
</dbReference>
<organism evidence="1 2">
    <name type="scientific">Algoriphagus limi</name>
    <dbReference type="NCBI Taxonomy" id="2975273"/>
    <lineage>
        <taxon>Bacteria</taxon>
        <taxon>Pseudomonadati</taxon>
        <taxon>Bacteroidota</taxon>
        <taxon>Cytophagia</taxon>
        <taxon>Cytophagales</taxon>
        <taxon>Cyclobacteriaceae</taxon>
        <taxon>Algoriphagus</taxon>
    </lineage>
</organism>
<dbReference type="PROSITE" id="PS51257">
    <property type="entry name" value="PROKAR_LIPOPROTEIN"/>
    <property type="match status" value="1"/>
</dbReference>
<dbReference type="InterPro" id="IPR025345">
    <property type="entry name" value="DUF4249"/>
</dbReference>
<gene>
    <name evidence="1" type="ORF">NY014_02735</name>
</gene>
<protein>
    <submittedName>
        <fullName evidence="1">DUF4249 domain-containing protein</fullName>
    </submittedName>
</protein>
<evidence type="ECO:0000313" key="2">
    <source>
        <dbReference type="Proteomes" id="UP001206788"/>
    </source>
</evidence>
<evidence type="ECO:0000313" key="1">
    <source>
        <dbReference type="EMBL" id="MCS5489328.1"/>
    </source>
</evidence>
<comment type="caution">
    <text evidence="1">The sequence shown here is derived from an EMBL/GenBank/DDBJ whole genome shotgun (WGS) entry which is preliminary data.</text>
</comment>
<dbReference type="Pfam" id="PF14054">
    <property type="entry name" value="DUF4249"/>
    <property type="match status" value="1"/>
</dbReference>
<dbReference type="Proteomes" id="UP001206788">
    <property type="component" value="Unassembled WGS sequence"/>
</dbReference>
<keyword evidence="2" id="KW-1185">Reference proteome</keyword>
<reference evidence="1 2" key="1">
    <citation type="submission" date="2022-08" db="EMBL/GenBank/DDBJ databases">
        <title>Algoriphagus sp. CAU 1643 isolated from mud.</title>
        <authorList>
            <person name="Kim W."/>
        </authorList>
    </citation>
    <scope>NUCLEOTIDE SEQUENCE [LARGE SCALE GENOMIC DNA]</scope>
    <source>
        <strain evidence="1 2">CAU 1643</strain>
    </source>
</reference>